<evidence type="ECO:0000313" key="1">
    <source>
        <dbReference type="EMBL" id="MBB1125186.1"/>
    </source>
</evidence>
<sequence>MANDCPAPANGIAARRTGADSGATQYTGHATSALFIGAEWQDSPRWQRLAPLLTAPGIAVHFLPRTPGISSTALRQVLNR</sequence>
<evidence type="ECO:0000313" key="2">
    <source>
        <dbReference type="Proteomes" id="UP000548632"/>
    </source>
</evidence>
<dbReference type="RefSeq" id="WP_238787409.1">
    <property type="nucleotide sequence ID" value="NZ_JABVCQ010000005.1"/>
</dbReference>
<comment type="caution">
    <text evidence="1">The sequence shown here is derived from an EMBL/GenBank/DDBJ whole genome shotgun (WGS) entry which is preliminary data.</text>
</comment>
<gene>
    <name evidence="1" type="ORF">HUK38_02945</name>
</gene>
<organism evidence="1 2">
    <name type="scientific">Thiospirillum jenense</name>
    <dbReference type="NCBI Taxonomy" id="1653858"/>
    <lineage>
        <taxon>Bacteria</taxon>
        <taxon>Pseudomonadati</taxon>
        <taxon>Pseudomonadota</taxon>
        <taxon>Gammaproteobacteria</taxon>
        <taxon>Chromatiales</taxon>
        <taxon>Chromatiaceae</taxon>
        <taxon>Thiospirillum</taxon>
    </lineage>
</organism>
<keyword evidence="2" id="KW-1185">Reference proteome</keyword>
<protein>
    <submittedName>
        <fullName evidence="1">Uncharacterized protein</fullName>
    </submittedName>
</protein>
<name>A0A839HCP3_9GAMM</name>
<reference evidence="1 2" key="1">
    <citation type="journal article" date="2020" name="Arch. Microbiol.">
        <title>The genome sequence of the giant phototrophic gammaproteobacterium Thiospirillum jenense gives insight into its physiological properties and phylogenetic relationships.</title>
        <authorList>
            <person name="Imhoff J.F."/>
            <person name="Meyer T.E."/>
            <person name="Kyndt J.A."/>
        </authorList>
    </citation>
    <scope>NUCLEOTIDE SEQUENCE [LARGE SCALE GENOMIC DNA]</scope>
    <source>
        <strain evidence="1 2">DSM 216</strain>
    </source>
</reference>
<dbReference type="Proteomes" id="UP000548632">
    <property type="component" value="Unassembled WGS sequence"/>
</dbReference>
<proteinExistence type="predicted"/>
<accession>A0A839HCP3</accession>
<dbReference type="AlphaFoldDB" id="A0A839HCP3"/>
<dbReference type="EMBL" id="JABVCQ010000005">
    <property type="protein sequence ID" value="MBB1125186.1"/>
    <property type="molecule type" value="Genomic_DNA"/>
</dbReference>